<dbReference type="InterPro" id="IPR006058">
    <property type="entry name" value="2Fe2S_fd_BS"/>
</dbReference>
<dbReference type="Gene3D" id="3.10.20.30">
    <property type="match status" value="1"/>
</dbReference>
<dbReference type="Pfam" id="PF01799">
    <property type="entry name" value="Fer2_2"/>
    <property type="match status" value="1"/>
</dbReference>
<dbReference type="EC" id="1.2.7.4" evidence="7"/>
<dbReference type="InterPro" id="IPR002888">
    <property type="entry name" value="2Fe-2S-bd"/>
</dbReference>
<dbReference type="Gene3D" id="1.10.150.120">
    <property type="entry name" value="[2Fe-2S]-binding domain"/>
    <property type="match status" value="1"/>
</dbReference>
<feature type="domain" description="2Fe-2S ferredoxin-type" evidence="6">
    <location>
        <begin position="1"/>
        <end position="77"/>
    </location>
</feature>
<evidence type="ECO:0000256" key="2">
    <source>
        <dbReference type="ARBA" id="ARBA00022723"/>
    </source>
</evidence>
<keyword evidence="5" id="KW-0411">Iron-sulfur</keyword>
<proteinExistence type="predicted"/>
<dbReference type="SUPFAM" id="SSF47741">
    <property type="entry name" value="CO dehydrogenase ISP C-domain like"/>
    <property type="match status" value="1"/>
</dbReference>
<keyword evidence="8" id="KW-1185">Reference proteome</keyword>
<comment type="caution">
    <text evidence="7">The sequence shown here is derived from an EMBL/GenBank/DDBJ whole genome shotgun (WGS) entry which is preliminary data.</text>
</comment>
<evidence type="ECO:0000313" key="7">
    <source>
        <dbReference type="EMBL" id="MBB6480603.1"/>
    </source>
</evidence>
<accession>A0A841R9M5</accession>
<dbReference type="PROSITE" id="PS00197">
    <property type="entry name" value="2FE2S_FER_1"/>
    <property type="match status" value="1"/>
</dbReference>
<dbReference type="Pfam" id="PF00111">
    <property type="entry name" value="Fer2"/>
    <property type="match status" value="1"/>
</dbReference>
<name>A0A841R9M5_9SPIO</name>
<evidence type="ECO:0000259" key="6">
    <source>
        <dbReference type="PROSITE" id="PS51085"/>
    </source>
</evidence>
<keyword evidence="1" id="KW-0001">2Fe-2S</keyword>
<dbReference type="PANTHER" id="PTHR44379:SF5">
    <property type="entry name" value="OXIDOREDUCTASE WITH IRON-SULFUR SUBUNIT"/>
    <property type="match status" value="1"/>
</dbReference>
<gene>
    <name evidence="7" type="ORF">HNR50_002266</name>
</gene>
<keyword evidence="4" id="KW-0408">Iron</keyword>
<evidence type="ECO:0000256" key="1">
    <source>
        <dbReference type="ARBA" id="ARBA00022714"/>
    </source>
</evidence>
<dbReference type="InterPro" id="IPR001041">
    <property type="entry name" value="2Fe-2S_ferredoxin-type"/>
</dbReference>
<dbReference type="SUPFAM" id="SSF54292">
    <property type="entry name" value="2Fe-2S ferredoxin-like"/>
    <property type="match status" value="1"/>
</dbReference>
<dbReference type="GO" id="GO:0046872">
    <property type="term" value="F:metal ion binding"/>
    <property type="evidence" value="ECO:0007669"/>
    <property type="project" value="UniProtKB-KW"/>
</dbReference>
<organism evidence="7 8">
    <name type="scientific">Spirochaeta isovalerica</name>
    <dbReference type="NCBI Taxonomy" id="150"/>
    <lineage>
        <taxon>Bacteria</taxon>
        <taxon>Pseudomonadati</taxon>
        <taxon>Spirochaetota</taxon>
        <taxon>Spirochaetia</taxon>
        <taxon>Spirochaetales</taxon>
        <taxon>Spirochaetaceae</taxon>
        <taxon>Spirochaeta</taxon>
    </lineage>
</organism>
<dbReference type="PROSITE" id="PS51085">
    <property type="entry name" value="2FE2S_FER_2"/>
    <property type="match status" value="1"/>
</dbReference>
<evidence type="ECO:0000313" key="8">
    <source>
        <dbReference type="Proteomes" id="UP000587760"/>
    </source>
</evidence>
<sequence>MNIICNVNGREIAVETRPDKKLSALLRDDLNLKGLRKGCGSGRCGSCLILLDDQLVASCLIPAFAARHKNIVTIEGFSQTKEFTDIVTAFKEAGVHLCSYCAPARVLSTAYMLRKHIMPTEEQINDIISSVQCRCSSFSHLKKGIVQASIHFSRRKDNG</sequence>
<dbReference type="GO" id="GO:0043885">
    <property type="term" value="F:anaerobic carbon-monoxide dehydrogenase activity"/>
    <property type="evidence" value="ECO:0007669"/>
    <property type="project" value="UniProtKB-EC"/>
</dbReference>
<dbReference type="AlphaFoldDB" id="A0A841R9M5"/>
<keyword evidence="3 7" id="KW-0560">Oxidoreductase</keyword>
<reference evidence="7 8" key="1">
    <citation type="submission" date="2020-08" db="EMBL/GenBank/DDBJ databases">
        <title>Genomic Encyclopedia of Type Strains, Phase IV (KMG-IV): sequencing the most valuable type-strain genomes for metagenomic binning, comparative biology and taxonomic classification.</title>
        <authorList>
            <person name="Goeker M."/>
        </authorList>
    </citation>
    <scope>NUCLEOTIDE SEQUENCE [LARGE SCALE GENOMIC DNA]</scope>
    <source>
        <strain evidence="7 8">DSM 2461</strain>
    </source>
</reference>
<dbReference type="InterPro" id="IPR036010">
    <property type="entry name" value="2Fe-2S_ferredoxin-like_sf"/>
</dbReference>
<dbReference type="Proteomes" id="UP000587760">
    <property type="component" value="Unassembled WGS sequence"/>
</dbReference>
<evidence type="ECO:0000256" key="5">
    <source>
        <dbReference type="ARBA" id="ARBA00023014"/>
    </source>
</evidence>
<evidence type="ECO:0000256" key="4">
    <source>
        <dbReference type="ARBA" id="ARBA00023004"/>
    </source>
</evidence>
<dbReference type="InterPro" id="IPR051452">
    <property type="entry name" value="Diverse_Oxidoreductases"/>
</dbReference>
<dbReference type="InterPro" id="IPR012675">
    <property type="entry name" value="Beta-grasp_dom_sf"/>
</dbReference>
<dbReference type="RefSeq" id="WP_184746861.1">
    <property type="nucleotide sequence ID" value="NZ_JACHGJ010000003.1"/>
</dbReference>
<protein>
    <submittedName>
        <fullName evidence="7">Carbon-monoxide dehydrogenase small subunit</fullName>
        <ecNumber evidence="7">1.2.7.4</ecNumber>
    </submittedName>
</protein>
<dbReference type="PANTHER" id="PTHR44379">
    <property type="entry name" value="OXIDOREDUCTASE WITH IRON-SULFUR SUBUNIT"/>
    <property type="match status" value="1"/>
</dbReference>
<dbReference type="InterPro" id="IPR036884">
    <property type="entry name" value="2Fe-2S-bd_dom_sf"/>
</dbReference>
<dbReference type="GO" id="GO:0051537">
    <property type="term" value="F:2 iron, 2 sulfur cluster binding"/>
    <property type="evidence" value="ECO:0007669"/>
    <property type="project" value="UniProtKB-KW"/>
</dbReference>
<dbReference type="CDD" id="cd00207">
    <property type="entry name" value="fer2"/>
    <property type="match status" value="1"/>
</dbReference>
<keyword evidence="2" id="KW-0479">Metal-binding</keyword>
<evidence type="ECO:0000256" key="3">
    <source>
        <dbReference type="ARBA" id="ARBA00023002"/>
    </source>
</evidence>
<dbReference type="EMBL" id="JACHGJ010000003">
    <property type="protein sequence ID" value="MBB6480603.1"/>
    <property type="molecule type" value="Genomic_DNA"/>
</dbReference>